<evidence type="ECO:0000256" key="4">
    <source>
        <dbReference type="ARBA" id="ARBA00035202"/>
    </source>
</evidence>
<dbReference type="GO" id="GO:0015934">
    <property type="term" value="C:large ribosomal subunit"/>
    <property type="evidence" value="ECO:0007669"/>
    <property type="project" value="InterPro"/>
</dbReference>
<dbReference type="InterPro" id="IPR022973">
    <property type="entry name" value="Ribosomal_uL10_bac"/>
</dbReference>
<dbReference type="Gene3D" id="6.10.250.290">
    <property type="match status" value="1"/>
</dbReference>
<reference evidence="6 7" key="1">
    <citation type="journal article" date="2016" name="Nat. Commun.">
        <title>Thousands of microbial genomes shed light on interconnected biogeochemical processes in an aquifer system.</title>
        <authorList>
            <person name="Anantharaman K."/>
            <person name="Brown C.T."/>
            <person name="Hug L.A."/>
            <person name="Sharon I."/>
            <person name="Castelle C.J."/>
            <person name="Probst A.J."/>
            <person name="Thomas B.C."/>
            <person name="Singh A."/>
            <person name="Wilkins M.J."/>
            <person name="Karaoz U."/>
            <person name="Brodie E.L."/>
            <person name="Williams K.H."/>
            <person name="Hubbard S.S."/>
            <person name="Banfield J.F."/>
        </authorList>
    </citation>
    <scope>NUCLEOTIDE SEQUENCE [LARGE SCALE GENOMIC DNA]</scope>
</reference>
<dbReference type="CDD" id="cd05797">
    <property type="entry name" value="Ribosomal_L10"/>
    <property type="match status" value="1"/>
</dbReference>
<dbReference type="GO" id="GO:0003735">
    <property type="term" value="F:structural constituent of ribosome"/>
    <property type="evidence" value="ECO:0007669"/>
    <property type="project" value="InterPro"/>
</dbReference>
<dbReference type="Pfam" id="PF00466">
    <property type="entry name" value="Ribosomal_L10"/>
    <property type="match status" value="1"/>
</dbReference>
<dbReference type="HAMAP" id="MF_00362">
    <property type="entry name" value="Ribosomal_uL10"/>
    <property type="match status" value="1"/>
</dbReference>
<evidence type="ECO:0000256" key="1">
    <source>
        <dbReference type="ARBA" id="ARBA00008889"/>
    </source>
</evidence>
<dbReference type="GO" id="GO:0070180">
    <property type="term" value="F:large ribosomal subunit rRNA binding"/>
    <property type="evidence" value="ECO:0007669"/>
    <property type="project" value="UniProtKB-UniRule"/>
</dbReference>
<keyword evidence="5" id="KW-0694">RNA-binding</keyword>
<dbReference type="InterPro" id="IPR002363">
    <property type="entry name" value="Ribosomal_uL10_CS_bac"/>
</dbReference>
<sequence>MPQTKAQKQQTLEKLQKNLESQKGFFFVDFQGINVKDLSALRSQLKNAGAKLQVAKKTLLQKALKENNLPLDAKALQGEVAAVFAKEDFLVPLKTIFSFAKAHDSLKVLEGYADSQILTSAMLKEFASLPSKQELLARFVGSIASPISGFANVLQGNIKGLIYLLANKAKA</sequence>
<comment type="subunit">
    <text evidence="5">Part of the ribosomal stalk of the 50S ribosomal subunit. The N-terminus interacts with L11 and the large rRNA to form the base of the stalk. The C-terminus forms an elongated spine to which L12 dimers bind in a sequential fashion forming a multimeric L10(L12)X complex.</text>
</comment>
<comment type="caution">
    <text evidence="6">The sequence shown here is derived from an EMBL/GenBank/DDBJ whole genome shotgun (WGS) entry which is preliminary data.</text>
</comment>
<evidence type="ECO:0000313" key="7">
    <source>
        <dbReference type="Proteomes" id="UP000177287"/>
    </source>
</evidence>
<evidence type="ECO:0000313" key="6">
    <source>
        <dbReference type="EMBL" id="OHA72007.1"/>
    </source>
</evidence>
<organism evidence="6 7">
    <name type="scientific">Candidatus Wildermuthbacteria bacterium RIFCSPLOWO2_01_FULL_47_18</name>
    <dbReference type="NCBI Taxonomy" id="1802460"/>
    <lineage>
        <taxon>Bacteria</taxon>
        <taxon>Candidatus Wildermuthiibacteriota</taxon>
    </lineage>
</organism>
<accession>A0A1G2RGU8</accession>
<dbReference type="PANTHER" id="PTHR11560">
    <property type="entry name" value="39S RIBOSOMAL PROTEIN L10, MITOCHONDRIAL"/>
    <property type="match status" value="1"/>
</dbReference>
<evidence type="ECO:0000256" key="2">
    <source>
        <dbReference type="ARBA" id="ARBA00022980"/>
    </source>
</evidence>
<protein>
    <recommendedName>
        <fullName evidence="4 5">Large ribosomal subunit protein uL10</fullName>
    </recommendedName>
</protein>
<dbReference type="InterPro" id="IPR043141">
    <property type="entry name" value="Ribosomal_uL10-like_sf"/>
</dbReference>
<proteinExistence type="inferred from homology"/>
<gene>
    <name evidence="5" type="primary">rplJ</name>
    <name evidence="6" type="ORF">A3A27_01950</name>
</gene>
<keyword evidence="3 5" id="KW-0687">Ribonucleoprotein</keyword>
<dbReference type="SUPFAM" id="SSF160369">
    <property type="entry name" value="Ribosomal protein L10-like"/>
    <property type="match status" value="1"/>
</dbReference>
<comment type="similarity">
    <text evidence="1 5">Belongs to the universal ribosomal protein uL10 family.</text>
</comment>
<keyword evidence="5" id="KW-0699">rRNA-binding</keyword>
<name>A0A1G2RGU8_9BACT</name>
<dbReference type="Proteomes" id="UP000177287">
    <property type="component" value="Unassembled WGS sequence"/>
</dbReference>
<dbReference type="AlphaFoldDB" id="A0A1G2RGU8"/>
<dbReference type="InterPro" id="IPR001790">
    <property type="entry name" value="Ribosomal_uL10"/>
</dbReference>
<dbReference type="NCBIfam" id="NF000955">
    <property type="entry name" value="PRK00099.1-1"/>
    <property type="match status" value="1"/>
</dbReference>
<keyword evidence="2 5" id="KW-0689">Ribosomal protein</keyword>
<dbReference type="EMBL" id="MHUF01000026">
    <property type="protein sequence ID" value="OHA72007.1"/>
    <property type="molecule type" value="Genomic_DNA"/>
</dbReference>
<comment type="function">
    <text evidence="5">Forms part of the ribosomal stalk, playing a central role in the interaction of the ribosome with GTP-bound translation factors.</text>
</comment>
<dbReference type="Gene3D" id="3.30.70.1730">
    <property type="match status" value="1"/>
</dbReference>
<dbReference type="PROSITE" id="PS01109">
    <property type="entry name" value="RIBOSOMAL_L10"/>
    <property type="match status" value="1"/>
</dbReference>
<dbReference type="GO" id="GO:0006412">
    <property type="term" value="P:translation"/>
    <property type="evidence" value="ECO:0007669"/>
    <property type="project" value="UniProtKB-UniRule"/>
</dbReference>
<evidence type="ECO:0000256" key="3">
    <source>
        <dbReference type="ARBA" id="ARBA00023274"/>
    </source>
</evidence>
<dbReference type="InterPro" id="IPR047865">
    <property type="entry name" value="Ribosomal_uL10_bac_type"/>
</dbReference>
<evidence type="ECO:0000256" key="5">
    <source>
        <dbReference type="HAMAP-Rule" id="MF_00362"/>
    </source>
</evidence>